<dbReference type="Proteomes" id="UP000887023">
    <property type="component" value="Chromosome"/>
</dbReference>
<feature type="transmembrane region" description="Helical" evidence="1">
    <location>
        <begin position="373"/>
        <end position="401"/>
    </location>
</feature>
<reference evidence="3" key="1">
    <citation type="submission" date="2021-07" db="EMBL/GenBank/DDBJ databases">
        <title>Candidatus Kaistella beijingensis sp. nov. isolated from a municipal wastewater treatment plant is involved in sludge foaming.</title>
        <authorList>
            <person name="Song Y."/>
            <person name="Liu S.-J."/>
        </authorList>
    </citation>
    <scope>NUCLEOTIDE SEQUENCE</scope>
    <source>
        <strain evidence="3">DSM 43998</strain>
    </source>
</reference>
<proteinExistence type="predicted"/>
<feature type="transmembrane region" description="Helical" evidence="1">
    <location>
        <begin position="303"/>
        <end position="324"/>
    </location>
</feature>
<dbReference type="InterPro" id="IPR027389">
    <property type="entry name" value="B_mannosylTrfase_Bre-3/Egh"/>
</dbReference>
<protein>
    <submittedName>
        <fullName evidence="3">Glycosyltransferase family 2 protein</fullName>
    </submittedName>
</protein>
<dbReference type="SUPFAM" id="SSF53448">
    <property type="entry name" value="Nucleotide-diphospho-sugar transferases"/>
    <property type="match status" value="1"/>
</dbReference>
<feature type="domain" description="Glycosyltransferase 2-like" evidence="2">
    <location>
        <begin position="142"/>
        <end position="344"/>
    </location>
</feature>
<feature type="transmembrane region" description="Helical" evidence="1">
    <location>
        <begin position="331"/>
        <end position="353"/>
    </location>
</feature>
<dbReference type="InterPro" id="IPR029044">
    <property type="entry name" value="Nucleotide-diphossugar_trans"/>
</dbReference>
<dbReference type="PANTHER" id="PTHR16779:SF1">
    <property type="entry name" value="BETA-1,4-MANNOSYLTRANSFERASE EGH"/>
    <property type="match status" value="1"/>
</dbReference>
<dbReference type="InterPro" id="IPR001173">
    <property type="entry name" value="Glyco_trans_2-like"/>
</dbReference>
<dbReference type="RefSeq" id="WP_066469148.1">
    <property type="nucleotide sequence ID" value="NZ_CBCRUZ010000009.1"/>
</dbReference>
<name>A0ABX8SAK8_9ACTN</name>
<sequence length="427" mass="48312">MSDSASLIRTAFGCAVLAAFFMPYLEAFLVTVGEWWYHTSFRTAHGKYTRLVVQITTVGRERDRVVEIISRIRAYRLPIDYQIWVVLEPGHTRDYPGADFVFVVPEEFACSAVAKARAQEYSRLMRERCGMSYDPGLKLLFLDDDVEPTREYIMLGFAADYDVCQGVTAPRIHYGRRGVKHFLLSHMDDMRFLACLVWCSFTQGVLRRPVYAHGEGLFMTARAERTVTWNYPIYASEDLVVGQNAAALGLSWGWFHEYIELTSPWTWTDYLTQRRRWLWGNIHAVTHRGILPGWGRVFVVARYLLGAFTFAFSLLGLFAILMGWLHLDGVLFVYCWGALVAWIFSFAVTGWVSSGRRPPSEAGSPASVLAERLFQSMAAVVLAVTLITPAWTVLALLLGLIKGNPRGFQTIAKTEQTARAAALRNSE</sequence>
<keyword evidence="1" id="KW-1133">Transmembrane helix</keyword>
<gene>
    <name evidence="3" type="ORF">KV203_05820</name>
</gene>
<keyword evidence="1" id="KW-0812">Transmembrane</keyword>
<dbReference type="Pfam" id="PF13632">
    <property type="entry name" value="Glyco_trans_2_3"/>
    <property type="match status" value="1"/>
</dbReference>
<organism evidence="3 4">
    <name type="scientific">Skermania pinensis</name>
    <dbReference type="NCBI Taxonomy" id="39122"/>
    <lineage>
        <taxon>Bacteria</taxon>
        <taxon>Bacillati</taxon>
        <taxon>Actinomycetota</taxon>
        <taxon>Actinomycetes</taxon>
        <taxon>Mycobacteriales</taxon>
        <taxon>Gordoniaceae</taxon>
        <taxon>Skermania</taxon>
    </lineage>
</organism>
<keyword evidence="4" id="KW-1185">Reference proteome</keyword>
<evidence type="ECO:0000259" key="2">
    <source>
        <dbReference type="Pfam" id="PF13632"/>
    </source>
</evidence>
<accession>A0ABX8SAK8</accession>
<keyword evidence="1" id="KW-0472">Membrane</keyword>
<dbReference type="EMBL" id="CP079105">
    <property type="protein sequence ID" value="QXQ14898.1"/>
    <property type="molecule type" value="Genomic_DNA"/>
</dbReference>
<evidence type="ECO:0000313" key="3">
    <source>
        <dbReference type="EMBL" id="QXQ14898.1"/>
    </source>
</evidence>
<evidence type="ECO:0000313" key="4">
    <source>
        <dbReference type="Proteomes" id="UP000887023"/>
    </source>
</evidence>
<dbReference type="PANTHER" id="PTHR16779">
    <property type="entry name" value="BETA-1,4-MANNOSYLTRANSFERASE EGH"/>
    <property type="match status" value="1"/>
</dbReference>
<evidence type="ECO:0000256" key="1">
    <source>
        <dbReference type="SAM" id="Phobius"/>
    </source>
</evidence>